<evidence type="ECO:0000313" key="23">
    <source>
        <dbReference type="Proteomes" id="UP000092671"/>
    </source>
</evidence>
<evidence type="ECO:0000256" key="10">
    <source>
        <dbReference type="ARBA" id="ARBA00022630"/>
    </source>
</evidence>
<dbReference type="NCBIfam" id="NF000755">
    <property type="entry name" value="PRK00046.1"/>
    <property type="match status" value="1"/>
</dbReference>
<dbReference type="OrthoDB" id="9804753at2"/>
<evidence type="ECO:0000256" key="19">
    <source>
        <dbReference type="ARBA" id="ARBA00048914"/>
    </source>
</evidence>
<dbReference type="UniPathway" id="UPA00219"/>
<evidence type="ECO:0000256" key="5">
    <source>
        <dbReference type="ARBA" id="ARBA00010485"/>
    </source>
</evidence>
<dbReference type="GO" id="GO:0008762">
    <property type="term" value="F:UDP-N-acetylmuramate dehydrogenase activity"/>
    <property type="evidence" value="ECO:0007669"/>
    <property type="project" value="UniProtKB-UniRule"/>
</dbReference>
<keyword evidence="12 20" id="KW-0521">NADP</keyword>
<evidence type="ECO:0000256" key="12">
    <source>
        <dbReference type="ARBA" id="ARBA00022857"/>
    </source>
</evidence>
<dbReference type="RefSeq" id="WP_066892196.1">
    <property type="nucleotide sequence ID" value="NZ_LZDN01000003.1"/>
</dbReference>
<dbReference type="PROSITE" id="PS51387">
    <property type="entry name" value="FAD_PCMH"/>
    <property type="match status" value="1"/>
</dbReference>
<evidence type="ECO:0000256" key="20">
    <source>
        <dbReference type="HAMAP-Rule" id="MF_00037"/>
    </source>
</evidence>
<keyword evidence="9 20" id="KW-0132">Cell division</keyword>
<dbReference type="GO" id="GO:0071949">
    <property type="term" value="F:FAD binding"/>
    <property type="evidence" value="ECO:0007669"/>
    <property type="project" value="InterPro"/>
</dbReference>
<keyword evidence="15 20" id="KW-0560">Oxidoreductase</keyword>
<sequence>MADIIPNHDLSHNNTMALSCTACHAMILDDADTLGDDIAAAIDFAKCHELPLFVLSYGSNVILPNVLNALVLMPKIQGIEVVQETNDGITLQVACGENWHDLIKTCLNKGYFGLENLALIPGLVGACPVQNIGAYGVQVSDFITKVIAYDLTDGQRYEFDNTACQFGYRYSFFKANAGRYLISHVIFTLHKDPKVLTNYGDLASLAQEFANNNKRDAPHPIDVFHAVISIRQSKLPDPAVLANCGSFFQNPIVSMSQFTILKEQFANLSGHLITDDLIKIPAGWLIEQAGLKGGGVAPILTYDKQALVLTNHAPHIATQDDIYTAQNFIIRTVQDKFGITLVREPVWVV</sequence>
<dbReference type="Gene3D" id="3.30.43.10">
    <property type="entry name" value="Uridine Diphospho-n-acetylenolpyruvylglucosamine Reductase, domain 2"/>
    <property type="match status" value="1"/>
</dbReference>
<organism evidence="22 23">
    <name type="scientific">Moraxella nonliquefaciens</name>
    <dbReference type="NCBI Taxonomy" id="478"/>
    <lineage>
        <taxon>Bacteria</taxon>
        <taxon>Pseudomonadati</taxon>
        <taxon>Pseudomonadota</taxon>
        <taxon>Gammaproteobacteria</taxon>
        <taxon>Moraxellales</taxon>
        <taxon>Moraxellaceae</taxon>
        <taxon>Moraxella</taxon>
    </lineage>
</organism>
<dbReference type="NCBIfam" id="TIGR00179">
    <property type="entry name" value="murB"/>
    <property type="match status" value="1"/>
</dbReference>
<feature type="domain" description="FAD-binding PCMH-type" evidence="21">
    <location>
        <begin position="16"/>
        <end position="192"/>
    </location>
</feature>
<dbReference type="Gene3D" id="3.30.465.10">
    <property type="match status" value="1"/>
</dbReference>
<dbReference type="GO" id="GO:0005829">
    <property type="term" value="C:cytosol"/>
    <property type="evidence" value="ECO:0007669"/>
    <property type="project" value="TreeGrafter"/>
</dbReference>
<evidence type="ECO:0000313" key="22">
    <source>
        <dbReference type="EMBL" id="OBX51941.1"/>
    </source>
</evidence>
<dbReference type="AlphaFoldDB" id="A0A1B8PLR8"/>
<evidence type="ECO:0000256" key="1">
    <source>
        <dbReference type="ARBA" id="ARBA00001974"/>
    </source>
</evidence>
<dbReference type="GO" id="GO:0051301">
    <property type="term" value="P:cell division"/>
    <property type="evidence" value="ECO:0007669"/>
    <property type="project" value="UniProtKB-KW"/>
</dbReference>
<evidence type="ECO:0000256" key="9">
    <source>
        <dbReference type="ARBA" id="ARBA00022618"/>
    </source>
</evidence>
<proteinExistence type="inferred from homology"/>
<protein>
    <recommendedName>
        <fullName evidence="7 20">UDP-N-acetylenolpyruvoylglucosamine reductase</fullName>
        <ecNumber evidence="6 20">1.3.1.98</ecNumber>
    </recommendedName>
    <alternativeName>
        <fullName evidence="18 20">UDP-N-acetylmuramate dehydrogenase</fullName>
    </alternativeName>
</protein>
<keyword evidence="16 20" id="KW-0131">Cell cycle</keyword>
<dbReference type="PANTHER" id="PTHR21071">
    <property type="entry name" value="UDP-N-ACETYLENOLPYRUVOYLGLUCOSAMINE REDUCTASE"/>
    <property type="match status" value="1"/>
</dbReference>
<dbReference type="InterPro" id="IPR036318">
    <property type="entry name" value="FAD-bd_PCMH-like_sf"/>
</dbReference>
<comment type="caution">
    <text evidence="22">The sequence shown here is derived from an EMBL/GenBank/DDBJ whole genome shotgun (WGS) entry which is preliminary data.</text>
</comment>
<evidence type="ECO:0000256" key="14">
    <source>
        <dbReference type="ARBA" id="ARBA00022984"/>
    </source>
</evidence>
<keyword evidence="13 20" id="KW-0133">Cell shape</keyword>
<reference evidence="22 23" key="1">
    <citation type="submission" date="2016-06" db="EMBL/GenBank/DDBJ databases">
        <title>Draft genome of Moraxella nonliquefaciens CCUG 60284.</title>
        <authorList>
            <person name="Salva-Serra F."/>
            <person name="Engstrom-Jakobsson H."/>
            <person name="Thorell K."/>
            <person name="Gonzales-Siles L."/>
            <person name="Karlsson R."/>
            <person name="Boulund F."/>
            <person name="Engstrand L."/>
            <person name="Kristiansson E."/>
            <person name="Moore E."/>
        </authorList>
    </citation>
    <scope>NUCLEOTIDE SEQUENCE [LARGE SCALE GENOMIC DNA]</scope>
    <source>
        <strain evidence="22 23">CCUG 60284</strain>
    </source>
</reference>
<dbReference type="InterPro" id="IPR003170">
    <property type="entry name" value="MurB"/>
</dbReference>
<evidence type="ECO:0000256" key="7">
    <source>
        <dbReference type="ARBA" id="ARBA00015188"/>
    </source>
</evidence>
<evidence type="ECO:0000259" key="21">
    <source>
        <dbReference type="PROSITE" id="PS51387"/>
    </source>
</evidence>
<accession>A0A1B8PLR8</accession>
<keyword evidence="8 20" id="KW-0963">Cytoplasm</keyword>
<dbReference type="InterPro" id="IPR036635">
    <property type="entry name" value="MurB_C_sf"/>
</dbReference>
<dbReference type="SUPFAM" id="SSF56176">
    <property type="entry name" value="FAD-binding/transporter-associated domain-like"/>
    <property type="match status" value="1"/>
</dbReference>
<dbReference type="InterPro" id="IPR006094">
    <property type="entry name" value="Oxid_FAD_bind_N"/>
</dbReference>
<evidence type="ECO:0000256" key="11">
    <source>
        <dbReference type="ARBA" id="ARBA00022827"/>
    </source>
</evidence>
<evidence type="ECO:0000256" key="17">
    <source>
        <dbReference type="ARBA" id="ARBA00023316"/>
    </source>
</evidence>
<comment type="cofactor">
    <cofactor evidence="1 20">
        <name>FAD</name>
        <dbReference type="ChEBI" id="CHEBI:57692"/>
    </cofactor>
</comment>
<keyword evidence="14 20" id="KW-0573">Peptidoglycan synthesis</keyword>
<comment type="pathway">
    <text evidence="4 20">Cell wall biogenesis; peptidoglycan biosynthesis.</text>
</comment>
<dbReference type="InterPro" id="IPR011601">
    <property type="entry name" value="MurB_C"/>
</dbReference>
<evidence type="ECO:0000256" key="2">
    <source>
        <dbReference type="ARBA" id="ARBA00003921"/>
    </source>
</evidence>
<evidence type="ECO:0000256" key="18">
    <source>
        <dbReference type="ARBA" id="ARBA00031026"/>
    </source>
</evidence>
<dbReference type="InterPro" id="IPR016167">
    <property type="entry name" value="FAD-bd_PCMH_sub1"/>
</dbReference>
<dbReference type="InterPro" id="IPR016166">
    <property type="entry name" value="FAD-bd_PCMH"/>
</dbReference>
<comment type="function">
    <text evidence="2 20">Cell wall formation.</text>
</comment>
<evidence type="ECO:0000256" key="4">
    <source>
        <dbReference type="ARBA" id="ARBA00004752"/>
    </source>
</evidence>
<name>A0A1B8PLR8_MORNO</name>
<comment type="similarity">
    <text evidence="5 20">Belongs to the MurB family.</text>
</comment>
<feature type="active site" description="Proton donor" evidence="20">
    <location>
        <position position="246"/>
    </location>
</feature>
<dbReference type="InterPro" id="IPR016169">
    <property type="entry name" value="FAD-bd_PCMH_sub2"/>
</dbReference>
<evidence type="ECO:0000256" key="13">
    <source>
        <dbReference type="ARBA" id="ARBA00022960"/>
    </source>
</evidence>
<evidence type="ECO:0000256" key="8">
    <source>
        <dbReference type="ARBA" id="ARBA00022490"/>
    </source>
</evidence>
<keyword evidence="10 20" id="KW-0285">Flavoprotein</keyword>
<dbReference type="EC" id="1.3.1.98" evidence="6 20"/>
<dbReference type="GO" id="GO:0008360">
    <property type="term" value="P:regulation of cell shape"/>
    <property type="evidence" value="ECO:0007669"/>
    <property type="project" value="UniProtKB-KW"/>
</dbReference>
<dbReference type="SUPFAM" id="SSF56194">
    <property type="entry name" value="Uridine diphospho-N-Acetylenolpyruvylglucosamine reductase, MurB, C-terminal domain"/>
    <property type="match status" value="1"/>
</dbReference>
<comment type="catalytic activity">
    <reaction evidence="19 20">
        <text>UDP-N-acetyl-alpha-D-muramate + NADP(+) = UDP-N-acetyl-3-O-(1-carboxyvinyl)-alpha-D-glucosamine + NADPH + H(+)</text>
        <dbReference type="Rhea" id="RHEA:12248"/>
        <dbReference type="ChEBI" id="CHEBI:15378"/>
        <dbReference type="ChEBI" id="CHEBI:57783"/>
        <dbReference type="ChEBI" id="CHEBI:58349"/>
        <dbReference type="ChEBI" id="CHEBI:68483"/>
        <dbReference type="ChEBI" id="CHEBI:70757"/>
        <dbReference type="EC" id="1.3.1.98"/>
    </reaction>
</comment>
<keyword evidence="11 20" id="KW-0274">FAD</keyword>
<dbReference type="Pfam" id="PF02873">
    <property type="entry name" value="MurB_C"/>
    <property type="match status" value="1"/>
</dbReference>
<feature type="active site" evidence="20">
    <location>
        <position position="344"/>
    </location>
</feature>
<keyword evidence="17 20" id="KW-0961">Cell wall biogenesis/degradation</keyword>
<dbReference type="EMBL" id="LZDN01000003">
    <property type="protein sequence ID" value="OBX51941.1"/>
    <property type="molecule type" value="Genomic_DNA"/>
</dbReference>
<dbReference type="GO" id="GO:0009252">
    <property type="term" value="P:peptidoglycan biosynthetic process"/>
    <property type="evidence" value="ECO:0007669"/>
    <property type="project" value="UniProtKB-UniRule"/>
</dbReference>
<dbReference type="Pfam" id="PF01565">
    <property type="entry name" value="FAD_binding_4"/>
    <property type="match status" value="1"/>
</dbReference>
<gene>
    <name evidence="20" type="primary">murB</name>
    <name evidence="22" type="ORF">A9Z60_06295</name>
</gene>
<dbReference type="Proteomes" id="UP000092671">
    <property type="component" value="Unassembled WGS sequence"/>
</dbReference>
<dbReference type="PANTHER" id="PTHR21071:SF4">
    <property type="entry name" value="UDP-N-ACETYLENOLPYRUVOYLGLUCOSAMINE REDUCTASE"/>
    <property type="match status" value="1"/>
</dbReference>
<feature type="active site" evidence="20">
    <location>
        <position position="169"/>
    </location>
</feature>
<dbReference type="Gene3D" id="3.90.78.10">
    <property type="entry name" value="UDP-N-acetylenolpyruvoylglucosamine reductase, C-terminal domain"/>
    <property type="match status" value="1"/>
</dbReference>
<comment type="subcellular location">
    <subcellularLocation>
        <location evidence="3 20">Cytoplasm</location>
    </subcellularLocation>
</comment>
<evidence type="ECO:0000256" key="3">
    <source>
        <dbReference type="ARBA" id="ARBA00004496"/>
    </source>
</evidence>
<dbReference type="HAMAP" id="MF_00037">
    <property type="entry name" value="MurB"/>
    <property type="match status" value="1"/>
</dbReference>
<evidence type="ECO:0000256" key="6">
    <source>
        <dbReference type="ARBA" id="ARBA00012518"/>
    </source>
</evidence>
<evidence type="ECO:0000256" key="15">
    <source>
        <dbReference type="ARBA" id="ARBA00023002"/>
    </source>
</evidence>
<dbReference type="GO" id="GO:0071555">
    <property type="term" value="P:cell wall organization"/>
    <property type="evidence" value="ECO:0007669"/>
    <property type="project" value="UniProtKB-KW"/>
</dbReference>
<evidence type="ECO:0000256" key="16">
    <source>
        <dbReference type="ARBA" id="ARBA00023306"/>
    </source>
</evidence>